<protein>
    <recommendedName>
        <fullName evidence="3">DUF3231 domain-containing protein</fullName>
    </recommendedName>
</protein>
<dbReference type="InterPro" id="IPR021617">
    <property type="entry name" value="DUF3231"/>
</dbReference>
<dbReference type="PATRIC" id="fig|1396.433.peg.2115"/>
<name>A0A0G8C8E9_9BACI</name>
<evidence type="ECO:0000313" key="1">
    <source>
        <dbReference type="EMBL" id="KKZ95371.1"/>
    </source>
</evidence>
<evidence type="ECO:0008006" key="3">
    <source>
        <dbReference type="Google" id="ProtNLM"/>
    </source>
</evidence>
<dbReference type="EMBL" id="LCYN01000019">
    <property type="protein sequence ID" value="KKZ95371.1"/>
    <property type="molecule type" value="Genomic_DNA"/>
</dbReference>
<dbReference type="Pfam" id="PF11553">
    <property type="entry name" value="DUF3231"/>
    <property type="match status" value="1"/>
</dbReference>
<dbReference type="RefSeq" id="WP_046958507.1">
    <property type="nucleotide sequence ID" value="NZ_LCYN01000019.1"/>
</dbReference>
<sequence length="171" mass="18411">MGILSGNPQNEPLHYGEVFDIWSALLTVQGSIAGYQVYINHTGDEELKKFLDNLIENDMNSEVEELKALLKVNGVALPPAPPERPVASIEDIPPGARINDAEIAAAVSASLAAGLVTCSQVMGKCLREDVGMLFGQFHMKKAQAGVALLRLSKKKGWIVLPPLHVKNSDQA</sequence>
<gene>
    <name evidence="1" type="ORF">B4147_3243</name>
</gene>
<proteinExistence type="predicted"/>
<dbReference type="AlphaFoldDB" id="A0A0G8C8E9"/>
<accession>A0A0G8C8E9</accession>
<dbReference type="InterPro" id="IPR012347">
    <property type="entry name" value="Ferritin-like"/>
</dbReference>
<comment type="caution">
    <text evidence="1">The sequence shown here is derived from an EMBL/GenBank/DDBJ whole genome shotgun (WGS) entry which is preliminary data.</text>
</comment>
<organism evidence="1 2">
    <name type="scientific">Bacillus wiedmannii</name>
    <dbReference type="NCBI Taxonomy" id="1890302"/>
    <lineage>
        <taxon>Bacteria</taxon>
        <taxon>Bacillati</taxon>
        <taxon>Bacillota</taxon>
        <taxon>Bacilli</taxon>
        <taxon>Bacillales</taxon>
        <taxon>Bacillaceae</taxon>
        <taxon>Bacillus</taxon>
        <taxon>Bacillus cereus group</taxon>
    </lineage>
</organism>
<dbReference type="Proteomes" id="UP000035350">
    <property type="component" value="Unassembled WGS sequence"/>
</dbReference>
<dbReference type="Gene3D" id="1.20.1260.10">
    <property type="match status" value="1"/>
</dbReference>
<evidence type="ECO:0000313" key="2">
    <source>
        <dbReference type="Proteomes" id="UP000035350"/>
    </source>
</evidence>
<reference evidence="1 2" key="1">
    <citation type="journal article" date="2015" name="Genome Announc.">
        <title>Next-Generation Whole-Genome Sequencing of Eight Strains of Bacillus cereus, Isolated from Food.</title>
        <authorList>
            <person name="Krawczyk A.O."/>
            <person name="de Jong A."/>
            <person name="Eijlander R.T."/>
            <person name="Berendsen E.M."/>
            <person name="Holsappel S."/>
            <person name="Wells-Bennik M.H."/>
            <person name="Kuipers O.P."/>
        </authorList>
    </citation>
    <scope>NUCLEOTIDE SEQUENCE [LARGE SCALE GENOMIC DNA]</scope>
    <source>
        <strain evidence="1 2">B4147</strain>
    </source>
</reference>
<reference evidence="2" key="2">
    <citation type="submission" date="2015-04" db="EMBL/GenBank/DDBJ databases">
        <title>Draft Genome Sequences of Eight Spore-Forming Food Isolates of Bacillus cereus Genome sequencing.</title>
        <authorList>
            <person name="Krawcyk A.O."/>
            <person name="de Jong A."/>
            <person name="Eijlander R.T."/>
            <person name="Berendsen E.M."/>
            <person name="Holsappel S."/>
            <person name="Wells-Bennik M."/>
            <person name="Kuipers O.P."/>
        </authorList>
    </citation>
    <scope>NUCLEOTIDE SEQUENCE [LARGE SCALE GENOMIC DNA]</scope>
    <source>
        <strain evidence="2">B4147</strain>
    </source>
</reference>